<dbReference type="EMBL" id="CP001826">
    <property type="protein sequence ID" value="ACZ43506.1"/>
    <property type="molecule type" value="Genomic_DNA"/>
</dbReference>
<evidence type="ECO:0000256" key="6">
    <source>
        <dbReference type="PIRSR" id="PIRSR005054-50"/>
    </source>
</evidence>
<dbReference type="eggNOG" id="COG1583">
    <property type="taxonomic scope" value="Bacteria"/>
</dbReference>
<name>D1CID5_THET1</name>
<evidence type="ECO:0000256" key="3">
    <source>
        <dbReference type="ARBA" id="ARBA00023118"/>
    </source>
</evidence>
<dbReference type="PIRSF" id="PIRSF005054">
    <property type="entry name" value="PF1131"/>
    <property type="match status" value="1"/>
</dbReference>
<dbReference type="Pfam" id="PF01881">
    <property type="entry name" value="Cas_Cas6_C"/>
    <property type="match status" value="1"/>
</dbReference>
<protein>
    <recommendedName>
        <fullName evidence="4">CRISPR-associated endoribonuclease</fullName>
    </recommendedName>
</protein>
<evidence type="ECO:0000256" key="2">
    <source>
        <dbReference type="ARBA" id="ARBA00022884"/>
    </source>
</evidence>
<dbReference type="CDD" id="cd21140">
    <property type="entry name" value="Cas6_I-like"/>
    <property type="match status" value="1"/>
</dbReference>
<dbReference type="Proteomes" id="UP000000323">
    <property type="component" value="Chromosome 2"/>
</dbReference>
<comment type="function">
    <text evidence="4">CRISPR (clustered regularly interspaced short palindromic repeat), is an adaptive immune system that provides protection against mobile genetic elements (viruses, transposable elements and conjugative plasmids). CRISPR clusters contain sequences complementary to antecedent mobile elements and target invading nucleic acids. CRISPR clusters are transcribed and processed into CRISPR RNA (crRNA).</text>
</comment>
<evidence type="ECO:0000256" key="5">
    <source>
        <dbReference type="PIRSR" id="PIRSR005054-1"/>
    </source>
</evidence>
<organism evidence="8 9">
    <name type="scientific">Thermobaculum terrenum (strain ATCC BAA-798 / CCMEE 7001 / YNP1)</name>
    <dbReference type="NCBI Taxonomy" id="525904"/>
    <lineage>
        <taxon>Bacteria</taxon>
        <taxon>Bacillati</taxon>
        <taxon>Chloroflexota</taxon>
        <taxon>Chloroflexia</taxon>
        <taxon>Candidatus Thermobaculales</taxon>
        <taxon>Candidatus Thermobaculaceae</taxon>
        <taxon>Thermobaculum</taxon>
    </lineage>
</organism>
<keyword evidence="9" id="KW-1185">Reference proteome</keyword>
<evidence type="ECO:0000256" key="4">
    <source>
        <dbReference type="PIRNR" id="PIRNR005054"/>
    </source>
</evidence>
<feature type="active site" description="Proton donor" evidence="6">
    <location>
        <position position="42"/>
    </location>
</feature>
<dbReference type="RefSeq" id="WP_012876537.1">
    <property type="nucleotide sequence ID" value="NC_013526.1"/>
</dbReference>
<dbReference type="GO" id="GO:0051607">
    <property type="term" value="P:defense response to virus"/>
    <property type="evidence" value="ECO:0007669"/>
    <property type="project" value="UniProtKB-KW"/>
</dbReference>
<sequence>MRIRVKLYPEEHDELVLPLHYNHAVQGFVYSNLDAGLARWVHDEGHAYFRRNFKMFTFARLGGRYRIHQGRISFLEGVTIRIAAVDADLLASIAEHLLKRPQVRLGNEVCRVDEVAVEPKPEVGQEDRLVVRAASPITVYSTLTTIRGSRKTYYYSPYEDEWSQGIISNLARKAKSLCWQTDPERDLEGSYLKPLRVTTRDMSVVNYKGNIIKGWLGIYELRLPEPYFWLAYDAGLGAKNAQGFGMFDVLRPRQVMEEPEVCSHNAN</sequence>
<dbReference type="Gene3D" id="3.30.70.1890">
    <property type="match status" value="1"/>
</dbReference>
<gene>
    <name evidence="8" type="ordered locus">Tter_2618</name>
</gene>
<proteinExistence type="inferred from homology"/>
<feature type="active site" description="Proton acceptor" evidence="6">
    <location>
        <position position="30"/>
    </location>
</feature>
<reference evidence="9" key="1">
    <citation type="journal article" date="2010" name="Stand. Genomic Sci.">
        <title>Complete genome sequence of 'Thermobaculum terrenum' type strain (YNP1).</title>
        <authorList>
            <person name="Kiss H."/>
            <person name="Cleland D."/>
            <person name="Lapidus A."/>
            <person name="Lucas S."/>
            <person name="Glavina Del Rio T."/>
            <person name="Nolan M."/>
            <person name="Tice H."/>
            <person name="Han C."/>
            <person name="Goodwin L."/>
            <person name="Pitluck S."/>
            <person name="Liolios K."/>
            <person name="Ivanova N."/>
            <person name="Mavromatis K."/>
            <person name="Ovchinnikova G."/>
            <person name="Pati A."/>
            <person name="Chen A."/>
            <person name="Palaniappan K."/>
            <person name="Land M."/>
            <person name="Hauser L."/>
            <person name="Chang Y."/>
            <person name="Jeffries C."/>
            <person name="Lu M."/>
            <person name="Brettin T."/>
            <person name="Detter J."/>
            <person name="Goker M."/>
            <person name="Tindall B."/>
            <person name="Beck B."/>
            <person name="McDermott T."/>
            <person name="Woyke T."/>
            <person name="Bristow J."/>
            <person name="Eisen J."/>
            <person name="Markowitz V."/>
            <person name="Hugenholtz P."/>
            <person name="Kyrpides N."/>
            <person name="Klenk H."/>
            <person name="Cheng J."/>
        </authorList>
    </citation>
    <scope>NUCLEOTIDE SEQUENCE [LARGE SCALE GENOMIC DNA]</scope>
    <source>
        <strain evidence="9">ATCC BAA-798 / YNP1</strain>
    </source>
</reference>
<dbReference type="AlphaFoldDB" id="D1CID5"/>
<dbReference type="STRING" id="525904.Tter_2618"/>
<dbReference type="PANTHER" id="PTHR36984:SF1">
    <property type="entry name" value="CRISPR-ASSOCIATED ENDORIBONUCLEASE CAS6 1"/>
    <property type="match status" value="1"/>
</dbReference>
<feature type="domain" description="CRISPR associated protein Cas6 C-terminal" evidence="7">
    <location>
        <begin position="122"/>
        <end position="249"/>
    </location>
</feature>
<dbReference type="GO" id="GO:0003723">
    <property type="term" value="F:RNA binding"/>
    <property type="evidence" value="ECO:0007669"/>
    <property type="project" value="UniProtKB-KW"/>
</dbReference>
<accession>D1CID5</accession>
<keyword evidence="2" id="KW-0694">RNA-binding</keyword>
<dbReference type="HOGENOM" id="CLU_089858_2_0_0"/>
<dbReference type="InterPro" id="IPR045747">
    <property type="entry name" value="CRISPR-assoc_prot_Cas6_N_sf"/>
</dbReference>
<keyword evidence="3" id="KW-0051">Antiviral defense</keyword>
<evidence type="ECO:0000313" key="8">
    <source>
        <dbReference type="EMBL" id="ACZ43506.1"/>
    </source>
</evidence>
<evidence type="ECO:0000259" key="7">
    <source>
        <dbReference type="Pfam" id="PF01881"/>
    </source>
</evidence>
<dbReference type="KEGG" id="ttr:Tter_2618"/>
<dbReference type="InterPro" id="IPR010156">
    <property type="entry name" value="CRISPR-assoc_prot_Cas6"/>
</dbReference>
<dbReference type="Gene3D" id="3.30.70.1900">
    <property type="match status" value="1"/>
</dbReference>
<feature type="site" description="Transition state stabilizer" evidence="5">
    <location>
        <position position="54"/>
    </location>
</feature>
<dbReference type="OrthoDB" id="9797488at2"/>
<evidence type="ECO:0000256" key="1">
    <source>
        <dbReference type="ARBA" id="ARBA00005937"/>
    </source>
</evidence>
<dbReference type="NCBIfam" id="TIGR01877">
    <property type="entry name" value="cas_cas6"/>
    <property type="match status" value="1"/>
</dbReference>
<comment type="similarity">
    <text evidence="1 4">Belongs to the CRISPR-associated protein Cas6/Cse3/CasE family.</text>
</comment>
<dbReference type="PANTHER" id="PTHR36984">
    <property type="entry name" value="CRISPR-ASSOCIATED ENDORIBONUCLEASE CAS6 1"/>
    <property type="match status" value="1"/>
</dbReference>
<dbReference type="InterPro" id="IPR049435">
    <property type="entry name" value="Cas_Cas6_C"/>
</dbReference>
<evidence type="ECO:0000313" key="9">
    <source>
        <dbReference type="Proteomes" id="UP000000323"/>
    </source>
</evidence>
<dbReference type="GO" id="GO:0016788">
    <property type="term" value="F:hydrolase activity, acting on ester bonds"/>
    <property type="evidence" value="ECO:0007669"/>
    <property type="project" value="InterPro"/>
</dbReference>